<gene>
    <name evidence="2" type="ORF">M378DRAFT_12141</name>
</gene>
<protein>
    <submittedName>
        <fullName evidence="2">Uncharacterized protein</fullName>
    </submittedName>
</protein>
<proteinExistence type="predicted"/>
<dbReference type="Proteomes" id="UP000054549">
    <property type="component" value="Unassembled WGS sequence"/>
</dbReference>
<evidence type="ECO:0000313" key="2">
    <source>
        <dbReference type="EMBL" id="KIL63395.1"/>
    </source>
</evidence>
<feature type="region of interest" description="Disordered" evidence="1">
    <location>
        <begin position="49"/>
        <end position="99"/>
    </location>
</feature>
<organism evidence="2 3">
    <name type="scientific">Amanita muscaria (strain Koide BX008)</name>
    <dbReference type="NCBI Taxonomy" id="946122"/>
    <lineage>
        <taxon>Eukaryota</taxon>
        <taxon>Fungi</taxon>
        <taxon>Dikarya</taxon>
        <taxon>Basidiomycota</taxon>
        <taxon>Agaricomycotina</taxon>
        <taxon>Agaricomycetes</taxon>
        <taxon>Agaricomycetidae</taxon>
        <taxon>Agaricales</taxon>
        <taxon>Pluteineae</taxon>
        <taxon>Amanitaceae</taxon>
        <taxon>Amanita</taxon>
    </lineage>
</organism>
<dbReference type="AlphaFoldDB" id="A0A0C2SJL7"/>
<evidence type="ECO:0000313" key="3">
    <source>
        <dbReference type="Proteomes" id="UP000054549"/>
    </source>
</evidence>
<keyword evidence="3" id="KW-1185">Reference proteome</keyword>
<dbReference type="InParanoid" id="A0A0C2SJL7"/>
<dbReference type="EMBL" id="KN818259">
    <property type="protein sequence ID" value="KIL63395.1"/>
    <property type="molecule type" value="Genomic_DNA"/>
</dbReference>
<sequence>MRRRPRIVGMTYFDTDMLGALDQDLRSENPTFNLEWDICAICKYYQGSASEPGQKLPQSGSENLLSSLKPPQFSTGLAKKLNEPALPPAQLPKTEDYHK</sequence>
<feature type="compositionally biased region" description="Polar residues" evidence="1">
    <location>
        <begin position="49"/>
        <end position="66"/>
    </location>
</feature>
<evidence type="ECO:0000256" key="1">
    <source>
        <dbReference type="SAM" id="MobiDB-lite"/>
    </source>
</evidence>
<name>A0A0C2SJL7_AMAMK</name>
<accession>A0A0C2SJL7</accession>
<reference evidence="2 3" key="1">
    <citation type="submission" date="2014-04" db="EMBL/GenBank/DDBJ databases">
        <title>Evolutionary Origins and Diversification of the Mycorrhizal Mutualists.</title>
        <authorList>
            <consortium name="DOE Joint Genome Institute"/>
            <consortium name="Mycorrhizal Genomics Consortium"/>
            <person name="Kohler A."/>
            <person name="Kuo A."/>
            <person name="Nagy L.G."/>
            <person name="Floudas D."/>
            <person name="Copeland A."/>
            <person name="Barry K.W."/>
            <person name="Cichocki N."/>
            <person name="Veneault-Fourrey C."/>
            <person name="LaButti K."/>
            <person name="Lindquist E.A."/>
            <person name="Lipzen A."/>
            <person name="Lundell T."/>
            <person name="Morin E."/>
            <person name="Murat C."/>
            <person name="Riley R."/>
            <person name="Ohm R."/>
            <person name="Sun H."/>
            <person name="Tunlid A."/>
            <person name="Henrissat B."/>
            <person name="Grigoriev I.V."/>
            <person name="Hibbett D.S."/>
            <person name="Martin F."/>
        </authorList>
    </citation>
    <scope>NUCLEOTIDE SEQUENCE [LARGE SCALE GENOMIC DNA]</scope>
    <source>
        <strain evidence="2 3">Koide BX008</strain>
    </source>
</reference>
<dbReference type="HOGENOM" id="CLU_2319808_0_0_1"/>